<dbReference type="STRING" id="1121442.SAMN02745702_00147"/>
<dbReference type="PANTHER" id="PTHR36179">
    <property type="entry name" value="LUD_DOM DOMAIN-CONTAINING PROTEIN"/>
    <property type="match status" value="1"/>
</dbReference>
<dbReference type="Pfam" id="PF02589">
    <property type="entry name" value="LUD_dom"/>
    <property type="match status" value="1"/>
</dbReference>
<protein>
    <submittedName>
        <fullName evidence="2">Uncharacterized ACR, YkgG family COG1556</fullName>
    </submittedName>
</protein>
<gene>
    <name evidence="2" type="ORF">SAMN02745702_00147</name>
</gene>
<dbReference type="RefSeq" id="WP_078683477.1">
    <property type="nucleotide sequence ID" value="NZ_FUYA01000001.1"/>
</dbReference>
<accession>A0A1T4VEU8</accession>
<evidence type="ECO:0000259" key="1">
    <source>
        <dbReference type="Pfam" id="PF02589"/>
    </source>
</evidence>
<dbReference type="EMBL" id="FUYA01000001">
    <property type="protein sequence ID" value="SKA63499.1"/>
    <property type="molecule type" value="Genomic_DNA"/>
</dbReference>
<reference evidence="2 3" key="1">
    <citation type="submission" date="2017-02" db="EMBL/GenBank/DDBJ databases">
        <authorList>
            <person name="Peterson S.W."/>
        </authorList>
    </citation>
    <scope>NUCLEOTIDE SEQUENCE [LARGE SCALE GENOMIC DNA]</scope>
    <source>
        <strain evidence="2 3">DSM 18034</strain>
    </source>
</reference>
<evidence type="ECO:0000313" key="3">
    <source>
        <dbReference type="Proteomes" id="UP000189733"/>
    </source>
</evidence>
<proteinExistence type="predicted"/>
<sequence length="218" mass="24394">MTSPESQFVAARTEEVKAALEKNNFEVYVAESVQAAHDIVMNEILPELAEKENAKTVSFGGSMTVVDSGVYEDLKKDERFELIDTYLHDDGVLERRREALLSDVFLTGTNALTRKGELVNLDCVGNRIAGIAWGPRSVIVMVSANKIVTDVEAAKDRIKNYVAPMNCIRLKRKTPCTKTLKCMDCSSPDRICNHWLISEKSWPAKRIKVVLINDNIGY</sequence>
<dbReference type="InterPro" id="IPR009501">
    <property type="entry name" value="UCP020269"/>
</dbReference>
<keyword evidence="3" id="KW-1185">Reference proteome</keyword>
<dbReference type="AlphaFoldDB" id="A0A1T4VEU8"/>
<organism evidence="2 3">
    <name type="scientific">Desulfobaculum bizertense DSM 18034</name>
    <dbReference type="NCBI Taxonomy" id="1121442"/>
    <lineage>
        <taxon>Bacteria</taxon>
        <taxon>Pseudomonadati</taxon>
        <taxon>Thermodesulfobacteriota</taxon>
        <taxon>Desulfovibrionia</taxon>
        <taxon>Desulfovibrionales</taxon>
        <taxon>Desulfovibrionaceae</taxon>
        <taxon>Desulfobaculum</taxon>
    </lineage>
</organism>
<dbReference type="InterPro" id="IPR003741">
    <property type="entry name" value="LUD_dom"/>
</dbReference>
<dbReference type="PIRSF" id="PIRSF020269">
    <property type="entry name" value="DUF1121"/>
    <property type="match status" value="1"/>
</dbReference>
<feature type="domain" description="LUD" evidence="1">
    <location>
        <begin position="14"/>
        <end position="212"/>
    </location>
</feature>
<dbReference type="OrthoDB" id="9809147at2"/>
<name>A0A1T4VEU8_9BACT</name>
<dbReference type="Proteomes" id="UP000189733">
    <property type="component" value="Unassembled WGS sequence"/>
</dbReference>
<dbReference type="PANTHER" id="PTHR36179:SF2">
    <property type="entry name" value="LUD DOMAIN-CONTAINING PROTEIN"/>
    <property type="match status" value="1"/>
</dbReference>
<evidence type="ECO:0000313" key="2">
    <source>
        <dbReference type="EMBL" id="SKA63499.1"/>
    </source>
</evidence>